<evidence type="ECO:0000313" key="4">
    <source>
        <dbReference type="Proteomes" id="UP000319219"/>
    </source>
</evidence>
<keyword evidence="4" id="KW-1185">Reference proteome</keyword>
<dbReference type="EMBL" id="VIJZ01000009">
    <property type="protein sequence ID" value="TQR97046.1"/>
    <property type="molecule type" value="Genomic_DNA"/>
</dbReference>
<dbReference type="InterPro" id="IPR036852">
    <property type="entry name" value="Peptidase_S8/S53_dom_sf"/>
</dbReference>
<feature type="active site" description="Charge relay system" evidence="1">
    <location>
        <position position="11"/>
    </location>
</feature>
<keyword evidence="1" id="KW-0645">Protease</keyword>
<dbReference type="SUPFAM" id="SSF52743">
    <property type="entry name" value="Subtilisin-like"/>
    <property type="match status" value="1"/>
</dbReference>
<accession>A0ABY3B060</accession>
<evidence type="ECO:0000259" key="2">
    <source>
        <dbReference type="Pfam" id="PF00082"/>
    </source>
</evidence>
<feature type="active site" description="Charge relay system" evidence="1">
    <location>
        <position position="50"/>
    </location>
</feature>
<organism evidence="3 4">
    <name type="scientific">Paenibacillus ottowii</name>
    <dbReference type="NCBI Taxonomy" id="2315729"/>
    <lineage>
        <taxon>Bacteria</taxon>
        <taxon>Bacillati</taxon>
        <taxon>Bacillota</taxon>
        <taxon>Bacilli</taxon>
        <taxon>Bacillales</taxon>
        <taxon>Paenibacillaceae</taxon>
        <taxon>Paenibacillus</taxon>
    </lineage>
</organism>
<dbReference type="Pfam" id="PF00082">
    <property type="entry name" value="Peptidase_S8"/>
    <property type="match status" value="1"/>
</dbReference>
<sequence length="340" mass="38767">MFNNKQVVIIDTGMDMTNRSLSKHVIDGVRFQFSGNEIIEDNDFQDDHGHGTSVADTIMQVFSEAQFYIIKIANEEGKTSTRLLKMALEKCLNLNIKYICISISVTSEGYYQQLNQITQQLVDQNKLVFVSVKNGSQRSYPASLPTVIGVNGQMFCSIESFLFSKNKEIQAVFDEAPIFVYTLAERFAFFKGTSKANALCVGRSMQLISSEVTNSVIYNEDITFSEVNDILERSALEYEVTVPEFKPILDADMDSNLVKKFGRYIEKAIYETTNLEIDIHTLYKVPFICELTGITFNNFNYFWNILEKELNHTLNDYHNIHILNVCSLAALLKYLEELGI</sequence>
<dbReference type="PROSITE" id="PS51892">
    <property type="entry name" value="SUBTILASE"/>
    <property type="match status" value="1"/>
</dbReference>
<evidence type="ECO:0000313" key="3">
    <source>
        <dbReference type="EMBL" id="TQR97046.1"/>
    </source>
</evidence>
<gene>
    <name evidence="3" type="ORF">FKV70_20185</name>
</gene>
<feature type="domain" description="Peptidase S8/S53" evidence="2">
    <location>
        <begin position="7"/>
        <end position="152"/>
    </location>
</feature>
<reference evidence="3 4" key="1">
    <citation type="submission" date="2019-07" db="EMBL/GenBank/DDBJ databases">
        <title>Paenibacillus ottowii sp. nov. isolated from a fermentation system processing bovine manure.</title>
        <authorList>
            <person name="Velazquez L.F."/>
            <person name="Rajbanshi S."/>
            <person name="Guan S."/>
            <person name="Hinchee M."/>
            <person name="Welsh A."/>
        </authorList>
    </citation>
    <scope>NUCLEOTIDE SEQUENCE [LARGE SCALE GENOMIC DNA]</scope>
    <source>
        <strain evidence="3 4">MS2379</strain>
    </source>
</reference>
<dbReference type="RefSeq" id="WP_142613997.1">
    <property type="nucleotide sequence ID" value="NZ_VIJZ01000009.1"/>
</dbReference>
<dbReference type="Gene3D" id="3.40.50.200">
    <property type="entry name" value="Peptidase S8/S53 domain"/>
    <property type="match status" value="1"/>
</dbReference>
<name>A0ABY3B060_9BACL</name>
<keyword evidence="1" id="KW-0378">Hydrolase</keyword>
<protein>
    <submittedName>
        <fullName evidence="3">S8 family serine peptidase</fullName>
    </submittedName>
</protein>
<evidence type="ECO:0000256" key="1">
    <source>
        <dbReference type="PROSITE-ProRule" id="PRU01240"/>
    </source>
</evidence>
<keyword evidence="1" id="KW-0720">Serine protease</keyword>
<dbReference type="InterPro" id="IPR000209">
    <property type="entry name" value="Peptidase_S8/S53_dom"/>
</dbReference>
<comment type="caution">
    <text evidence="3">The sequence shown here is derived from an EMBL/GenBank/DDBJ whole genome shotgun (WGS) entry which is preliminary data.</text>
</comment>
<proteinExistence type="inferred from homology"/>
<comment type="similarity">
    <text evidence="1">Belongs to the peptidase S8 family.</text>
</comment>
<dbReference type="Proteomes" id="UP000319219">
    <property type="component" value="Unassembled WGS sequence"/>
</dbReference>
<feature type="active site" description="Charge relay system" evidence="1">
    <location>
        <position position="194"/>
    </location>
</feature>